<comment type="similarity">
    <text evidence="2">Belongs to the universal ribosomal protein uL4 family.</text>
</comment>
<dbReference type="EMBL" id="JQ408795">
    <property type="protein sequence ID" value="AFC39981.1"/>
    <property type="molecule type" value="Genomic_DNA"/>
</dbReference>
<comment type="function">
    <text evidence="1">Probably binds the 23S rRNA.</text>
</comment>
<evidence type="ECO:0000256" key="6">
    <source>
        <dbReference type="ARBA" id="ARBA00023274"/>
    </source>
</evidence>
<evidence type="ECO:0000256" key="4">
    <source>
        <dbReference type="ARBA" id="ARBA00022884"/>
    </source>
</evidence>
<evidence type="ECO:0000256" key="2">
    <source>
        <dbReference type="ARBA" id="ARBA00010528"/>
    </source>
</evidence>
<dbReference type="Proteomes" id="UP000218209">
    <property type="component" value="Chloroplast Pltd"/>
</dbReference>
<dbReference type="HAMAP" id="MF_01328_B">
    <property type="entry name" value="Ribosomal_uL4_B"/>
    <property type="match status" value="1"/>
</dbReference>
<dbReference type="RefSeq" id="YP_009413324.1">
    <property type="nucleotide sequence ID" value="NC_035573.1"/>
</dbReference>
<reference evidence="10" key="1">
    <citation type="journal article" date="2012" name="Mol. Phylogenet. Evol.">
        <title>Relative rates of evolution among the three genetic compartments of the red alga Porphyra differ from those of green plants and do not correlate with genome architecture.</title>
        <authorList>
            <person name="Smith D.R."/>
            <person name="Hua J."/>
            <person name="Lee R.W."/>
            <person name="Keeling P.J."/>
        </authorList>
    </citation>
    <scope>NUCLEOTIDE SEQUENCE</scope>
</reference>
<keyword evidence="5 10" id="KW-0689">Ribosomal protein</keyword>
<gene>
    <name evidence="10" type="primary">rpl4</name>
</gene>
<accession>J7F5R0</accession>
<dbReference type="NCBIfam" id="TIGR03953">
    <property type="entry name" value="rplD_bact"/>
    <property type="match status" value="1"/>
</dbReference>
<evidence type="ECO:0000313" key="10">
    <source>
        <dbReference type="EMBL" id="AFC39981.1"/>
    </source>
</evidence>
<keyword evidence="3" id="KW-0699">rRNA-binding</keyword>
<feature type="compositionally biased region" description="Basic residues" evidence="9">
    <location>
        <begin position="64"/>
        <end position="75"/>
    </location>
</feature>
<feature type="region of interest" description="Disordered" evidence="9">
    <location>
        <begin position="45"/>
        <end position="83"/>
    </location>
</feature>
<dbReference type="GO" id="GO:0003735">
    <property type="term" value="F:structural constituent of ribosome"/>
    <property type="evidence" value="ECO:0007669"/>
    <property type="project" value="InterPro"/>
</dbReference>
<dbReference type="Gene3D" id="3.40.1370.10">
    <property type="match status" value="1"/>
</dbReference>
<dbReference type="PANTHER" id="PTHR10746:SF17">
    <property type="entry name" value="LARGE RIBOSOMAL SUBUNIT PROTEIN UL4C"/>
    <property type="match status" value="1"/>
</dbReference>
<dbReference type="InterPro" id="IPR002136">
    <property type="entry name" value="Ribosomal_uL4"/>
</dbReference>
<dbReference type="PANTHER" id="PTHR10746">
    <property type="entry name" value="50S RIBOSOMAL PROTEIN L4"/>
    <property type="match status" value="1"/>
</dbReference>
<dbReference type="InterPro" id="IPR013005">
    <property type="entry name" value="Ribosomal_uL4-like"/>
</dbReference>
<evidence type="ECO:0000313" key="12">
    <source>
        <dbReference type="Proteomes" id="UP000218209"/>
    </source>
</evidence>
<dbReference type="GO" id="GO:1990904">
    <property type="term" value="C:ribonucleoprotein complex"/>
    <property type="evidence" value="ECO:0007669"/>
    <property type="project" value="UniProtKB-KW"/>
</dbReference>
<dbReference type="EMBL" id="MF385003">
    <property type="protein sequence ID" value="ASN78785.1"/>
    <property type="molecule type" value="Genomic_DNA"/>
</dbReference>
<evidence type="ECO:0000256" key="7">
    <source>
        <dbReference type="ARBA" id="ARBA00035208"/>
    </source>
</evidence>
<dbReference type="GO" id="GO:0006412">
    <property type="term" value="P:translation"/>
    <property type="evidence" value="ECO:0007669"/>
    <property type="project" value="InterPro"/>
</dbReference>
<dbReference type="AlphaFoldDB" id="J7F5R0"/>
<sequence length="214" mass="24106">MTVKTQLNYQVYNWEGQVSGNANLNLEISQESGMYLVHRALVKQSSEKRQGSANTKTRSEVRGGGRKPWRQKGTGRARAGSIRSPLWRGGGIIFGPKPRSFAKKMNKKERQLALRTALNNKSLNTLVVENFNSYFQQPKTKLFMEAIIRWNLNLNKKVLVIVDKKDPNVYLSIRNLHNVEIISADTLNIMALLAAHKVIITVGALSKIQEAYNG</sequence>
<evidence type="ECO:0000256" key="5">
    <source>
        <dbReference type="ARBA" id="ARBA00022980"/>
    </source>
</evidence>
<dbReference type="Pfam" id="PF00573">
    <property type="entry name" value="Ribosomal_L4"/>
    <property type="match status" value="1"/>
</dbReference>
<dbReference type="SUPFAM" id="SSF52166">
    <property type="entry name" value="Ribosomal protein L4"/>
    <property type="match status" value="1"/>
</dbReference>
<keyword evidence="10" id="KW-0934">Plastid</keyword>
<evidence type="ECO:0000256" key="3">
    <source>
        <dbReference type="ARBA" id="ARBA00022730"/>
    </source>
</evidence>
<organism evidence="10">
    <name type="scientific">Porphyra umbilicalis</name>
    <name type="common">Purple laver</name>
    <name type="synonym">Red alga</name>
    <dbReference type="NCBI Taxonomy" id="2786"/>
    <lineage>
        <taxon>Eukaryota</taxon>
        <taxon>Rhodophyta</taxon>
        <taxon>Bangiophyceae</taxon>
        <taxon>Bangiales</taxon>
        <taxon>Bangiaceae</taxon>
        <taxon>Porphyra</taxon>
    </lineage>
</organism>
<name>J7F5R0_PORUM</name>
<geneLocation type="plastid" evidence="10"/>
<proteinExistence type="inferred from homology"/>
<keyword evidence="11" id="KW-0150">Chloroplast</keyword>
<dbReference type="GeneID" id="33873594"/>
<keyword evidence="4" id="KW-0694">RNA-binding</keyword>
<dbReference type="GO" id="GO:0005840">
    <property type="term" value="C:ribosome"/>
    <property type="evidence" value="ECO:0007669"/>
    <property type="project" value="UniProtKB-KW"/>
</dbReference>
<evidence type="ECO:0000256" key="9">
    <source>
        <dbReference type="SAM" id="MobiDB-lite"/>
    </source>
</evidence>
<dbReference type="OrthoDB" id="275876at2759"/>
<protein>
    <recommendedName>
        <fullName evidence="7">Large ribosomal subunit protein uL4c</fullName>
    </recommendedName>
    <alternativeName>
        <fullName evidence="8">50S ribosomal protein L4, chloroplastic</fullName>
    </alternativeName>
</protein>
<evidence type="ECO:0000313" key="11">
    <source>
        <dbReference type="EMBL" id="ASN78785.1"/>
    </source>
</evidence>
<keyword evidence="6" id="KW-0687">Ribonucleoprotein</keyword>
<reference evidence="11 12" key="2">
    <citation type="journal article" date="2017" name="Proc. Natl. Acad. Sci. U.S.A.">
        <title>Insights into the red algae and eukaryotic evolution from the genome of Porphyra umbilicalis (Bangiophyceae, Rhodophyta).</title>
        <authorList>
            <person name="Brawley S.H."/>
            <person name="Blouin N.A."/>
            <person name="Ficko-Blean E."/>
            <person name="Wheeler G.L."/>
            <person name="Lohr M."/>
            <person name="Goodson H.V."/>
            <person name="Jenkins J.W."/>
            <person name="Blaby-Haas C.E."/>
            <person name="Helliwell K.E."/>
            <person name="Chan C.X."/>
            <person name="Marriage T.N."/>
            <person name="Bhattacharya D."/>
            <person name="Klein A.S."/>
            <person name="Badis Y."/>
            <person name="Brodie J."/>
            <person name="Cao Y."/>
            <person name="Collen J."/>
            <person name="Dittami S.M."/>
            <person name="Gachon C.M.M."/>
            <person name="Green B.R."/>
            <person name="Karpowicz S.J."/>
            <person name="Kim J.W."/>
            <person name="Kudahl U.J."/>
            <person name="Lin S."/>
            <person name="Michel G."/>
            <person name="Mittag M."/>
            <person name="Olson B.J.S.C."/>
            <person name="Pangilinan J.L."/>
            <person name="Peng Y."/>
            <person name="Qiu H."/>
            <person name="Shu S."/>
            <person name="Singer J.T."/>
            <person name="Smith A.G."/>
            <person name="Sprecher B.N."/>
            <person name="Wagner V."/>
            <person name="Wang W."/>
            <person name="Wang Z.Y."/>
            <person name="Yan J."/>
            <person name="Yarish C."/>
            <person name="Zauner-Riek S."/>
            <person name="Zhuang Y."/>
            <person name="Zou Y."/>
            <person name="Lindquist E.A."/>
            <person name="Grimwood J."/>
            <person name="Barry K.W."/>
            <person name="Rokhsar D.S."/>
            <person name="Schmutz J."/>
            <person name="Stiller J.W."/>
            <person name="Grossman A.R."/>
            <person name="Prochnik S.E."/>
        </authorList>
    </citation>
    <scope>NUCLEOTIDE SEQUENCE [LARGE SCALE GENOMIC DNA]</scope>
</reference>
<evidence type="ECO:0000256" key="8">
    <source>
        <dbReference type="ARBA" id="ARBA00035387"/>
    </source>
</evidence>
<dbReference type="GO" id="GO:0019843">
    <property type="term" value="F:rRNA binding"/>
    <property type="evidence" value="ECO:0007669"/>
    <property type="project" value="UniProtKB-KW"/>
</dbReference>
<evidence type="ECO:0000256" key="1">
    <source>
        <dbReference type="ARBA" id="ARBA00004083"/>
    </source>
</evidence>
<keyword evidence="12" id="KW-1185">Reference proteome</keyword>
<dbReference type="InterPro" id="IPR023574">
    <property type="entry name" value="Ribosomal_uL4_dom_sf"/>
</dbReference>